<gene>
    <name evidence="2" type="ORF">CLV78_101986</name>
</gene>
<dbReference type="Proteomes" id="UP000239480">
    <property type="component" value="Unassembled WGS sequence"/>
</dbReference>
<feature type="compositionally biased region" description="Low complexity" evidence="1">
    <location>
        <begin position="108"/>
        <end position="117"/>
    </location>
</feature>
<dbReference type="RefSeq" id="WP_106203591.1">
    <property type="nucleotide sequence ID" value="NZ_PVTD01000001.1"/>
</dbReference>
<sequence>MPLSNQVSATLLLPRPATFTAERLLERVNDGLSGAGVHFRLRETPRGILLTSDTIHVQVMARDLPVQDRRFEAALTSDLPRLLGEDWAELVAEHRASVKICAGPGPRPGETPGTGPELGKQDRQDLADLMMLACHEVAVRMAETCPPLAVHWNQSQQILTPERFAAVANMRFPLPLFLHGRPTETGPGGLGLRIVGAEALVGHALEISPVARPHDWLMSRVLAFVSFLRARGHVPADGSAFGVEDGERIVVRRTDGGGIRLVVEAHGGKSVKSPTHRVATDQAA</sequence>
<keyword evidence="3" id="KW-1185">Reference proteome</keyword>
<evidence type="ECO:0008006" key="4">
    <source>
        <dbReference type="Google" id="ProtNLM"/>
    </source>
</evidence>
<evidence type="ECO:0000313" key="3">
    <source>
        <dbReference type="Proteomes" id="UP000239480"/>
    </source>
</evidence>
<comment type="caution">
    <text evidence="2">The sequence shown here is derived from an EMBL/GenBank/DDBJ whole genome shotgun (WGS) entry which is preliminary data.</text>
</comment>
<evidence type="ECO:0000256" key="1">
    <source>
        <dbReference type="SAM" id="MobiDB-lite"/>
    </source>
</evidence>
<proteinExistence type="predicted"/>
<dbReference type="EMBL" id="PVTD01000001">
    <property type="protein sequence ID" value="PRY26882.1"/>
    <property type="molecule type" value="Genomic_DNA"/>
</dbReference>
<name>A0A2T0S0I7_9RHOB</name>
<reference evidence="2 3" key="1">
    <citation type="submission" date="2018-03" db="EMBL/GenBank/DDBJ databases">
        <title>Genomic Encyclopedia of Archaeal and Bacterial Type Strains, Phase II (KMG-II): from individual species to whole genera.</title>
        <authorList>
            <person name="Goeker M."/>
        </authorList>
    </citation>
    <scope>NUCLEOTIDE SEQUENCE [LARGE SCALE GENOMIC DNA]</scope>
    <source>
        <strain evidence="2 3">DSM 29328</strain>
    </source>
</reference>
<accession>A0A2T0S0I7</accession>
<feature type="region of interest" description="Disordered" evidence="1">
    <location>
        <begin position="101"/>
        <end position="121"/>
    </location>
</feature>
<organism evidence="2 3">
    <name type="scientific">Aliiruegeria haliotis</name>
    <dbReference type="NCBI Taxonomy" id="1280846"/>
    <lineage>
        <taxon>Bacteria</taxon>
        <taxon>Pseudomonadati</taxon>
        <taxon>Pseudomonadota</taxon>
        <taxon>Alphaproteobacteria</taxon>
        <taxon>Rhodobacterales</taxon>
        <taxon>Roseobacteraceae</taxon>
        <taxon>Aliiruegeria</taxon>
    </lineage>
</organism>
<dbReference type="AlphaFoldDB" id="A0A2T0S0I7"/>
<evidence type="ECO:0000313" key="2">
    <source>
        <dbReference type="EMBL" id="PRY26882.1"/>
    </source>
</evidence>
<dbReference type="OrthoDB" id="7443908at2"/>
<protein>
    <recommendedName>
        <fullName evidence="4">DUF4261 domain-containing protein</fullName>
    </recommendedName>
</protein>